<feature type="transmembrane region" description="Helical" evidence="2">
    <location>
        <begin position="32"/>
        <end position="55"/>
    </location>
</feature>
<reference evidence="5" key="1">
    <citation type="submission" date="2015-01" db="EMBL/GenBank/DDBJ databases">
        <authorList>
            <person name="Paterson Steve"/>
        </authorList>
    </citation>
    <scope>NUCLEOTIDE SEQUENCE [LARGE SCALE GENOMIC DNA]</scope>
    <source>
        <strain evidence="5">OBR1</strain>
    </source>
</reference>
<sequence length="1062" mass="111432">MSLFITDDVQPHTSNLGEINQSKRSVQTRRSALSISVFAALLGAGWPVAAFPATFDRVITGVQEADSQYDIGAGDGGEWVYKFQDGDTIATATNKIEDSYALNIRNGSSPVILQAGDNGAGRLNMSTQRAEVGAWGTAMAINVEQGSLTVNGATSAYAQSDDATPLSSSIGIRLYQSTAIFNGNTTIRTSTPGYSQGLWVYQSDVTINGDTAITTQARGESTTGIYNSGGGRSNIRLNGDANITAYGLWPSDNVHGIYNNNANSKLFISGSLDLAATSNGSTVFGIRNQGQLAVGGDATIVTGGPRSAFGIANTYRTARMSFDGDVAISVTNSTGYTPWGLPSAIENVYGRGASINFAQGVNATIATAAQAHAVHNSGIINFLSERDTVMLSASSTCDVCLVYGVRNIGGLINFAGGLDADVSATGEGTAYLIHNIATDGQSGEVRVNKAGQARVSLDGDIVTGSVTNGDGNTFNGITNITLSGADAYLRGRVLGYQDPDISDTLNYHTGATALNLSKGARWIPTGGGDDVNDFGSGGLTLGAGGIIDMASGWGAFSPGSVPAYTLRTLQIDSSTGNAAVTIEDGAQILLLSDIRHGQADQIVFGGGIARFDASGTQHIGVVYDPVLDDTSWVNEATLQTGKQIDAAADITVIDASQAAGGTASLNNVAGLEAGWSQNYENDLVAFTYTPTLKRSEDGSQVRLTGINIHGNGSVTASVADVGNLRRDSIEDESVEASNIAINSHNAYRMADDGIRPSETVLTAADAADSLLGLWIQSFEAARLSGARAFVDADAPHMWINAGGSQRKVDTAYARHYRQDIQTVTLGGERSTDLDKTSLILGASVTQGRSTSRYEQGRGNLTSLGVNVYGGVVGDHGGYLRFGAGTTRLRNNYHATDSQRRYSAGTLRTHAFMTAIETGYPFPLSQSLSLQPQASIATGVLQGDRHQTSTGVSMEMKRTAVTLAKAGATLAYRTRGNALDHEFYLRALRTQTYGGDIDVVATKNGGRISPHSGPSQRGGHEITFGTSMTFNKPQLRMFIEIGRERSSGVTGDWTGIVGVHYRW</sequence>
<keyword evidence="2" id="KW-0472">Membrane</keyword>
<accession>A0A0G4K0J2</accession>
<dbReference type="EMBL" id="CGIG01000001">
    <property type="protein sequence ID" value="CPR20055.1"/>
    <property type="molecule type" value="Genomic_DNA"/>
</dbReference>
<dbReference type="InterPro" id="IPR036709">
    <property type="entry name" value="Autotransporte_beta_dom_sf"/>
</dbReference>
<evidence type="ECO:0000259" key="3">
    <source>
        <dbReference type="PROSITE" id="PS51208"/>
    </source>
</evidence>
<keyword evidence="2" id="KW-0812">Transmembrane</keyword>
<dbReference type="STRING" id="1109412.BN1221_04109"/>
<dbReference type="Pfam" id="PF03797">
    <property type="entry name" value="Autotransporter"/>
    <property type="match status" value="1"/>
</dbReference>
<dbReference type="SMART" id="SM00869">
    <property type="entry name" value="Autotransporter"/>
    <property type="match status" value="1"/>
</dbReference>
<protein>
    <submittedName>
        <fullName evidence="4">Putative autotransporter protein</fullName>
    </submittedName>
</protein>
<dbReference type="InterPro" id="IPR005546">
    <property type="entry name" value="Autotransporte_beta"/>
</dbReference>
<name>A0A0G4K0J2_9GAMM</name>
<dbReference type="OrthoDB" id="6056869at2"/>
<dbReference type="SUPFAM" id="SSF103515">
    <property type="entry name" value="Autotransporter"/>
    <property type="match status" value="1"/>
</dbReference>
<evidence type="ECO:0000256" key="1">
    <source>
        <dbReference type="SAM" id="MobiDB-lite"/>
    </source>
</evidence>
<keyword evidence="2" id="KW-1133">Transmembrane helix</keyword>
<keyword evidence="5" id="KW-1185">Reference proteome</keyword>
<feature type="domain" description="Autotransporter" evidence="3">
    <location>
        <begin position="790"/>
        <end position="1062"/>
    </location>
</feature>
<evidence type="ECO:0000313" key="5">
    <source>
        <dbReference type="Proteomes" id="UP000044377"/>
    </source>
</evidence>
<proteinExistence type="predicted"/>
<dbReference type="PROSITE" id="PS51208">
    <property type="entry name" value="AUTOTRANSPORTER"/>
    <property type="match status" value="1"/>
</dbReference>
<dbReference type="NCBIfam" id="TIGR01414">
    <property type="entry name" value="autotrans_barl"/>
    <property type="match status" value="1"/>
</dbReference>
<dbReference type="InterPro" id="IPR006315">
    <property type="entry name" value="OM_autotransptr_brl_dom"/>
</dbReference>
<evidence type="ECO:0000256" key="2">
    <source>
        <dbReference type="SAM" id="Phobius"/>
    </source>
</evidence>
<dbReference type="RefSeq" id="WP_048638846.1">
    <property type="nucleotide sequence ID" value="NZ_CGIG01000001.1"/>
</dbReference>
<feature type="region of interest" description="Disordered" evidence="1">
    <location>
        <begin position="1005"/>
        <end position="1025"/>
    </location>
</feature>
<dbReference type="AlphaFoldDB" id="A0A0G4K0J2"/>
<dbReference type="GO" id="GO:0019867">
    <property type="term" value="C:outer membrane"/>
    <property type="evidence" value="ECO:0007669"/>
    <property type="project" value="InterPro"/>
</dbReference>
<dbReference type="Gene3D" id="2.40.128.130">
    <property type="entry name" value="Autotransporter beta-domain"/>
    <property type="match status" value="1"/>
</dbReference>
<evidence type="ECO:0000313" key="4">
    <source>
        <dbReference type="EMBL" id="CPR20055.1"/>
    </source>
</evidence>
<gene>
    <name evidence="4" type="ORF">BN1221_04109</name>
</gene>
<dbReference type="Proteomes" id="UP000044377">
    <property type="component" value="Unassembled WGS sequence"/>
</dbReference>
<organism evidence="4 5">
    <name type="scientific">Brenneria goodwinii</name>
    <dbReference type="NCBI Taxonomy" id="1109412"/>
    <lineage>
        <taxon>Bacteria</taxon>
        <taxon>Pseudomonadati</taxon>
        <taxon>Pseudomonadota</taxon>
        <taxon>Gammaproteobacteria</taxon>
        <taxon>Enterobacterales</taxon>
        <taxon>Pectobacteriaceae</taxon>
        <taxon>Brenneria</taxon>
    </lineage>
</organism>